<dbReference type="InterPro" id="IPR022509">
    <property type="entry name" value="Conjugation_ATPase_TraG"/>
</dbReference>
<feature type="domain" description="TraG N-terminal Bacteroidetes" evidence="1">
    <location>
        <begin position="2"/>
        <end position="50"/>
    </location>
</feature>
<accession>A0ABS5K8J7</accession>
<sequence>MKVKSISETLPVLGFDGDILLSTNLDMTIGLELQLPELLACSESDLSKLHDTFRRLLAMLPAGTLLHRQDYFIEQAYQCQDEAQSFLSQSYLKHFKGRSCLEHKAYLFISLLNTGLLKTFLGSSLIQPGRVRQNARQQTDQLEEIRDNVVAQLRQGGIPSQCLSQSDLCNLMQNYLGMNFQKPTHMLGNLDFRDHLKVMNHFVECYSLSDYNHVPSEVSFASAHEGTRLPVSMVYPISFGLPFSHITNCFIYKGPQTAIKAQLEAARKKIYSLSKFSTENKLNAELISQFLEQVQQGGEPIVQVHANLLLFDESLQGLKEKRSEAGTAFSQMNCLPYRHSFDLPLMHWANMPGSTQLPETELMLMQTGEACCFLNFEGAIKSSDSSFYIHFSDRQNGCPVKVDISDEPMRKYQIHNRNKIIIGGSGSGKSFLTNHLMRHYAESDSCHVVLLDVGRSYELLVHYLNDYLKDKGGAMHVEFTEASPISFNPFVLTDGLSTERKQTILSVLYTIYKPNLSEIDKDVIAQSLTAYYKVHNTQRSFNSYYEFVQQWIPQLVKDKGLMFNCGEFFFILSKYYEGGEYDYLLNKEMQTDEFFQCPFIVFELDNIKDHPIIFPVATLIIIDIFMQKMRRLKGTRKVICIEEAWKAIATPQMADYIKYFFKTIRKFFGEAIVVTQEIEDVISSPIIKDAIINNADTKVLLDMRKFANKFETISQVLGLTPFQKEQILSVNNNLPTKRKLKECFIGLGSYSRVFAVEVSQAEYYCYTSEEKEKEHIKQQLPYYDSFIEFLASVASS</sequence>
<name>A0ABS5K8J7_9BACT</name>
<evidence type="ECO:0000313" key="4">
    <source>
        <dbReference type="Proteomes" id="UP000721861"/>
    </source>
</evidence>
<evidence type="ECO:0000259" key="1">
    <source>
        <dbReference type="Pfam" id="PF12991"/>
    </source>
</evidence>
<dbReference type="Gene3D" id="3.40.50.300">
    <property type="entry name" value="P-loop containing nucleotide triphosphate hydrolases"/>
    <property type="match status" value="1"/>
</dbReference>
<proteinExistence type="predicted"/>
<reference evidence="3 4" key="1">
    <citation type="journal article" date="2014" name="Int. J. Syst. Evol. Microbiol.">
        <title>Carboxylicivirga gen. nov. in the family Marinilabiliaceae with two novel species, Carboxylicivirga mesophila sp. nov. and Carboxylicivirga taeanensis sp. nov., and reclassification of Cytophaga fermentans as Saccharicrinis fermentans gen. nov., comb. nov.</title>
        <authorList>
            <person name="Yang S.H."/>
            <person name="Seo H.S."/>
            <person name="Woo J.H."/>
            <person name="Oh H.M."/>
            <person name="Jang H."/>
            <person name="Lee J.H."/>
            <person name="Kim S.J."/>
            <person name="Kwon K.K."/>
        </authorList>
    </citation>
    <scope>NUCLEOTIDE SEQUENCE [LARGE SCALE GENOMIC DNA]</scope>
    <source>
        <strain evidence="3 4">JCM 18290</strain>
    </source>
</reference>
<protein>
    <submittedName>
        <fullName evidence="3">TraG family conjugative transposon ATPase</fullName>
    </submittedName>
</protein>
<dbReference type="RefSeq" id="WP_212226244.1">
    <property type="nucleotide sequence ID" value="NZ_JAGUCN010000004.1"/>
</dbReference>
<gene>
    <name evidence="3" type="ORF">KEM09_04805</name>
</gene>
<dbReference type="EMBL" id="JAGUCN010000004">
    <property type="protein sequence ID" value="MBS2210708.1"/>
    <property type="molecule type" value="Genomic_DNA"/>
</dbReference>
<dbReference type="InterPro" id="IPR024451">
    <property type="entry name" value="TraG_N_Bacteroidetes"/>
</dbReference>
<dbReference type="Proteomes" id="UP000721861">
    <property type="component" value="Unassembled WGS sequence"/>
</dbReference>
<comment type="caution">
    <text evidence="3">The sequence shown here is derived from an EMBL/GenBank/DDBJ whole genome shotgun (WGS) entry which is preliminary data.</text>
</comment>
<dbReference type="Pfam" id="PF19044">
    <property type="entry name" value="P-loop_TraG"/>
    <property type="match status" value="1"/>
</dbReference>
<organism evidence="3 4">
    <name type="scientific">Carboxylicivirga mesophila</name>
    <dbReference type="NCBI Taxonomy" id="1166478"/>
    <lineage>
        <taxon>Bacteria</taxon>
        <taxon>Pseudomonadati</taxon>
        <taxon>Bacteroidota</taxon>
        <taxon>Bacteroidia</taxon>
        <taxon>Marinilabiliales</taxon>
        <taxon>Marinilabiliaceae</taxon>
        <taxon>Carboxylicivirga</taxon>
    </lineage>
</organism>
<dbReference type="InterPro" id="IPR027417">
    <property type="entry name" value="P-loop_NTPase"/>
</dbReference>
<dbReference type="SUPFAM" id="SSF52540">
    <property type="entry name" value="P-loop containing nucleoside triphosphate hydrolases"/>
    <property type="match status" value="1"/>
</dbReference>
<dbReference type="PANTHER" id="PTHR38467">
    <property type="match status" value="1"/>
</dbReference>
<evidence type="ECO:0000313" key="3">
    <source>
        <dbReference type="EMBL" id="MBS2210708.1"/>
    </source>
</evidence>
<dbReference type="Pfam" id="PF12991">
    <property type="entry name" value="DUF3875"/>
    <property type="match status" value="1"/>
</dbReference>
<keyword evidence="4" id="KW-1185">Reference proteome</keyword>
<dbReference type="PANTHER" id="PTHR38467:SF1">
    <property type="entry name" value="CONJUGATIVE TRANSFER: ASSEMBLY"/>
    <property type="match status" value="1"/>
</dbReference>
<dbReference type="InterPro" id="IPR053155">
    <property type="entry name" value="F-pilin_assembly_TraC"/>
</dbReference>
<dbReference type="NCBIfam" id="TIGR03783">
    <property type="entry name" value="Bac_Flav_CT_G"/>
    <property type="match status" value="1"/>
</dbReference>
<feature type="domain" description="TraG P-loop" evidence="2">
    <location>
        <begin position="389"/>
        <end position="787"/>
    </location>
</feature>
<evidence type="ECO:0000259" key="2">
    <source>
        <dbReference type="Pfam" id="PF19044"/>
    </source>
</evidence>
<dbReference type="Gene3D" id="1.10.8.730">
    <property type="match status" value="1"/>
</dbReference>
<dbReference type="InterPro" id="IPR043964">
    <property type="entry name" value="P-loop_TraG"/>
</dbReference>